<reference evidence="8" key="1">
    <citation type="submission" date="2016-06" db="EMBL/GenBank/DDBJ databases">
        <authorList>
            <person name="Hehemann J.-H."/>
            <person name="Arevalo P."/>
            <person name="Datta M.S."/>
            <person name="Polz M.F."/>
        </authorList>
    </citation>
    <scope>NUCLEOTIDE SEQUENCE [LARGE SCALE GENOMIC DNA]</scope>
    <source>
        <strain evidence="8">9CSC122</strain>
    </source>
</reference>
<evidence type="ECO:0000256" key="5">
    <source>
        <dbReference type="SAM" id="Phobius"/>
    </source>
</evidence>
<dbReference type="PANTHER" id="PTHR32322:SF9">
    <property type="entry name" value="AMINO-ACID METABOLITE EFFLUX PUMP-RELATED"/>
    <property type="match status" value="1"/>
</dbReference>
<feature type="transmembrane region" description="Helical" evidence="5">
    <location>
        <begin position="199"/>
        <end position="218"/>
    </location>
</feature>
<dbReference type="InterPro" id="IPR037185">
    <property type="entry name" value="EmrE-like"/>
</dbReference>
<feature type="transmembrane region" description="Helical" evidence="5">
    <location>
        <begin position="36"/>
        <end position="53"/>
    </location>
</feature>
<feature type="transmembrane region" description="Helical" evidence="5">
    <location>
        <begin position="283"/>
        <end position="301"/>
    </location>
</feature>
<feature type="transmembrane region" description="Helical" evidence="5">
    <location>
        <begin position="146"/>
        <end position="164"/>
    </location>
</feature>
<feature type="transmembrane region" description="Helical" evidence="5">
    <location>
        <begin position="115"/>
        <end position="134"/>
    </location>
</feature>
<comment type="caution">
    <text evidence="7">The sequence shown here is derived from an EMBL/GenBank/DDBJ whole genome shotgun (WGS) entry which is preliminary data.</text>
</comment>
<dbReference type="Pfam" id="PF00892">
    <property type="entry name" value="EamA"/>
    <property type="match status" value="1"/>
</dbReference>
<dbReference type="GO" id="GO:0016020">
    <property type="term" value="C:membrane"/>
    <property type="evidence" value="ECO:0007669"/>
    <property type="project" value="UniProtKB-SubCell"/>
</dbReference>
<dbReference type="RefSeq" id="WP_065577302.1">
    <property type="nucleotide sequence ID" value="NZ_JBNGCH010000845.1"/>
</dbReference>
<accession>A0A1B9QVI9</accession>
<dbReference type="EMBL" id="MAJZ01000845">
    <property type="protein sequence ID" value="OCH73043.1"/>
    <property type="molecule type" value="Genomic_DNA"/>
</dbReference>
<feature type="transmembrane region" description="Helical" evidence="5">
    <location>
        <begin position="170"/>
        <end position="187"/>
    </location>
</feature>
<dbReference type="SUPFAM" id="SSF103481">
    <property type="entry name" value="Multidrug resistance efflux transporter EmrE"/>
    <property type="match status" value="2"/>
</dbReference>
<feature type="domain" description="EamA" evidence="6">
    <location>
        <begin position="168"/>
        <end position="300"/>
    </location>
</feature>
<evidence type="ECO:0000256" key="3">
    <source>
        <dbReference type="ARBA" id="ARBA00022989"/>
    </source>
</evidence>
<keyword evidence="8" id="KW-1185">Reference proteome</keyword>
<dbReference type="InterPro" id="IPR000620">
    <property type="entry name" value="EamA_dom"/>
</dbReference>
<organism evidence="7 8">
    <name type="scientific">Vibrio genomosp. F10</name>
    <dbReference type="NCBI Taxonomy" id="723171"/>
    <lineage>
        <taxon>Bacteria</taxon>
        <taxon>Pseudomonadati</taxon>
        <taxon>Pseudomonadota</taxon>
        <taxon>Gammaproteobacteria</taxon>
        <taxon>Vibrionales</taxon>
        <taxon>Vibrionaceae</taxon>
        <taxon>Vibrio</taxon>
    </lineage>
</organism>
<dbReference type="Proteomes" id="UP000093173">
    <property type="component" value="Unassembled WGS sequence"/>
</dbReference>
<dbReference type="PANTHER" id="PTHR32322">
    <property type="entry name" value="INNER MEMBRANE TRANSPORTER"/>
    <property type="match status" value="1"/>
</dbReference>
<proteinExistence type="predicted"/>
<dbReference type="InterPro" id="IPR050638">
    <property type="entry name" value="AA-Vitamin_Transporters"/>
</dbReference>
<sequence>MSTGLITFIAMVAFAANSLLCRFALAQFAIDPGSFTVLRILSGMFTLLFIHVVNRKPESRNIENRELGIKPHSGQEDTLFSSGKESVKAILSGGLALFIYAIGFSYAYVELAAGTGALLLFGAVQLTMIAFHLYQGNSLNRYESSGLLIAILGFVFLMLPSASAPDMKSALMMVLAGISWAVLTLLGKRKVGASPRVSMTQSFLGAAFLTSILTPWMLNIEQISLQGALWALLSGGFASGIGYVIWYLALTNLSVLQASVAQLSVPIIALVAGAILLGELLSITVMVTSVMILGGIALIFWGKKAD</sequence>
<gene>
    <name evidence="7" type="ORF">A6E14_15025</name>
</gene>
<comment type="subcellular location">
    <subcellularLocation>
        <location evidence="1">Membrane</location>
        <topology evidence="1">Multi-pass membrane protein</topology>
    </subcellularLocation>
</comment>
<evidence type="ECO:0000313" key="7">
    <source>
        <dbReference type="EMBL" id="OCH73043.1"/>
    </source>
</evidence>
<evidence type="ECO:0000256" key="1">
    <source>
        <dbReference type="ARBA" id="ARBA00004141"/>
    </source>
</evidence>
<feature type="transmembrane region" description="Helical" evidence="5">
    <location>
        <begin position="255"/>
        <end position="277"/>
    </location>
</feature>
<evidence type="ECO:0000256" key="4">
    <source>
        <dbReference type="ARBA" id="ARBA00023136"/>
    </source>
</evidence>
<protein>
    <submittedName>
        <fullName evidence="7">Multidrug transporter</fullName>
    </submittedName>
</protein>
<keyword evidence="4 5" id="KW-0472">Membrane</keyword>
<feature type="transmembrane region" description="Helical" evidence="5">
    <location>
        <begin position="89"/>
        <end position="109"/>
    </location>
</feature>
<keyword evidence="2 5" id="KW-0812">Transmembrane</keyword>
<feature type="transmembrane region" description="Helical" evidence="5">
    <location>
        <begin position="230"/>
        <end position="248"/>
    </location>
</feature>
<name>A0A1B9QVI9_9VIBR</name>
<evidence type="ECO:0000313" key="8">
    <source>
        <dbReference type="Proteomes" id="UP000093173"/>
    </source>
</evidence>
<dbReference type="AlphaFoldDB" id="A0A1B9QVI9"/>
<evidence type="ECO:0000256" key="2">
    <source>
        <dbReference type="ARBA" id="ARBA00022692"/>
    </source>
</evidence>
<evidence type="ECO:0000259" key="6">
    <source>
        <dbReference type="Pfam" id="PF00892"/>
    </source>
</evidence>
<keyword evidence="3 5" id="KW-1133">Transmembrane helix</keyword>